<organism evidence="3">
    <name type="scientific">Gongylonema pulchrum</name>
    <dbReference type="NCBI Taxonomy" id="637853"/>
    <lineage>
        <taxon>Eukaryota</taxon>
        <taxon>Metazoa</taxon>
        <taxon>Ecdysozoa</taxon>
        <taxon>Nematoda</taxon>
        <taxon>Chromadorea</taxon>
        <taxon>Rhabditida</taxon>
        <taxon>Spirurina</taxon>
        <taxon>Spiruromorpha</taxon>
        <taxon>Spiruroidea</taxon>
        <taxon>Gongylonematidae</taxon>
        <taxon>Gongylonema</taxon>
    </lineage>
</organism>
<dbReference type="OrthoDB" id="6510177at2759"/>
<name>A0A183DMY1_9BILA</name>
<reference evidence="1 2" key="2">
    <citation type="submission" date="2018-11" db="EMBL/GenBank/DDBJ databases">
        <authorList>
            <consortium name="Pathogen Informatics"/>
        </authorList>
    </citation>
    <scope>NUCLEOTIDE SEQUENCE [LARGE SCALE GENOMIC DNA]</scope>
</reference>
<evidence type="ECO:0000313" key="2">
    <source>
        <dbReference type="Proteomes" id="UP000271098"/>
    </source>
</evidence>
<reference evidence="3" key="1">
    <citation type="submission" date="2016-06" db="UniProtKB">
        <authorList>
            <consortium name="WormBaseParasite"/>
        </authorList>
    </citation>
    <scope>IDENTIFICATION</scope>
</reference>
<protein>
    <submittedName>
        <fullName evidence="3">Host cell division inhibitor Icd-like protein</fullName>
    </submittedName>
</protein>
<proteinExistence type="predicted"/>
<gene>
    <name evidence="1" type="ORF">GPUH_LOCUS10074</name>
</gene>
<dbReference type="EMBL" id="UYRT01036184">
    <property type="protein sequence ID" value="VDK81526.1"/>
    <property type="molecule type" value="Genomic_DNA"/>
</dbReference>
<dbReference type="WBParaSite" id="GPUH_0001008401-mRNA-1">
    <property type="protein sequence ID" value="GPUH_0001008401-mRNA-1"/>
    <property type="gene ID" value="GPUH_0001008401"/>
</dbReference>
<evidence type="ECO:0000313" key="1">
    <source>
        <dbReference type="EMBL" id="VDK81526.1"/>
    </source>
</evidence>
<dbReference type="AlphaFoldDB" id="A0A183DMY1"/>
<dbReference type="Proteomes" id="UP000271098">
    <property type="component" value="Unassembled WGS sequence"/>
</dbReference>
<keyword evidence="2" id="KW-1185">Reference proteome</keyword>
<sequence length="83" mass="9681">MQFYNISTTPQRAFIIFSAKDAGTMLRPEHFAEMYQIDELMRDAFEHADHWGAPLCHPLCNLNTALKLFWVTVLSFSTLINRF</sequence>
<evidence type="ECO:0000313" key="3">
    <source>
        <dbReference type="WBParaSite" id="GPUH_0001008401-mRNA-1"/>
    </source>
</evidence>
<accession>A0A183DMY1</accession>